<dbReference type="Proteomes" id="UP000218702">
    <property type="component" value="Chromosome"/>
</dbReference>
<organism evidence="1 2">
    <name type="scientific">Dolichospermum compactum NIES-806</name>
    <dbReference type="NCBI Taxonomy" id="1973481"/>
    <lineage>
        <taxon>Bacteria</taxon>
        <taxon>Bacillati</taxon>
        <taxon>Cyanobacteriota</taxon>
        <taxon>Cyanophyceae</taxon>
        <taxon>Nostocales</taxon>
        <taxon>Aphanizomenonaceae</taxon>
        <taxon>Dolichospermum</taxon>
        <taxon>Dolichospermum compactum</taxon>
    </lineage>
</organism>
<accession>A0A1Z4V5E2</accession>
<dbReference type="EMBL" id="AP018316">
    <property type="protein sequence ID" value="BAZ86643.1"/>
    <property type="molecule type" value="Genomic_DNA"/>
</dbReference>
<gene>
    <name evidence="1" type="ORF">NIES806_28590</name>
</gene>
<dbReference type="OrthoDB" id="458978at2"/>
<reference evidence="1 2" key="1">
    <citation type="submission" date="2017-06" db="EMBL/GenBank/DDBJ databases">
        <title>Genome sequencing of cyanobaciteial culture collection at National Institute for Environmental Studies (NIES).</title>
        <authorList>
            <person name="Hirose Y."/>
            <person name="Shimura Y."/>
            <person name="Fujisawa T."/>
            <person name="Nakamura Y."/>
            <person name="Kawachi M."/>
        </authorList>
    </citation>
    <scope>NUCLEOTIDE SEQUENCE [LARGE SCALE GENOMIC DNA]</scope>
    <source>
        <strain evidence="1 2">NIES-806</strain>
    </source>
</reference>
<evidence type="ECO:0000313" key="1">
    <source>
        <dbReference type="EMBL" id="BAZ86643.1"/>
    </source>
</evidence>
<dbReference type="RefSeq" id="WP_096668224.1">
    <property type="nucleotide sequence ID" value="NZ_AP018316.1"/>
</dbReference>
<name>A0A1Z4V5E2_9CYAN</name>
<dbReference type="AlphaFoldDB" id="A0A1Z4V5E2"/>
<sequence length="241" mass="28112">MGRLCRNKRKKYSQFFSSHIINCIHELENKYFTNTEWILPTSTLVIVNKQFRYIFGDPYIIEDFFKSNPVNDQSIVVLINKLMTVDDILESWIEYNNLQHRYPIFKEALEAHNEKNFFLSVSTLIPQVEGVIRDIIEKNTDITKMKKIPDSDGLSDSDIERVITSLKLICNQEKDINNIGNILSPLLEMLKKLYKDDREIPNNDGLYRKGLCHGGITNFGTAKNSLKLILMLDRLIFLFMI</sequence>
<protein>
    <submittedName>
        <fullName evidence="1">Uncharacterized protein</fullName>
    </submittedName>
</protein>
<evidence type="ECO:0000313" key="2">
    <source>
        <dbReference type="Proteomes" id="UP000218702"/>
    </source>
</evidence>
<proteinExistence type="predicted"/>
<keyword evidence="2" id="KW-1185">Reference proteome</keyword>
<dbReference type="KEGG" id="dcm:NIES806_28590"/>